<dbReference type="Proteomes" id="UP000248326">
    <property type="component" value="Unassembled WGS sequence"/>
</dbReference>
<dbReference type="EMBL" id="QJSX01000021">
    <property type="protein sequence ID" value="PYE49898.1"/>
    <property type="molecule type" value="Genomic_DNA"/>
</dbReference>
<dbReference type="PANTHER" id="PTHR12526:SF638">
    <property type="entry name" value="SPORE COAT PROTEIN SA"/>
    <property type="match status" value="1"/>
</dbReference>
<organism evidence="1 2">
    <name type="scientific">Deinococcus yavapaiensis KR-236</name>
    <dbReference type="NCBI Taxonomy" id="694435"/>
    <lineage>
        <taxon>Bacteria</taxon>
        <taxon>Thermotogati</taxon>
        <taxon>Deinococcota</taxon>
        <taxon>Deinococci</taxon>
        <taxon>Deinococcales</taxon>
        <taxon>Deinococcaceae</taxon>
        <taxon>Deinococcus</taxon>
    </lineage>
</organism>
<dbReference type="OrthoDB" id="9771846at2"/>
<comment type="caution">
    <text evidence="1">The sequence shown here is derived from an EMBL/GenBank/DDBJ whole genome shotgun (WGS) entry which is preliminary data.</text>
</comment>
<dbReference type="AlphaFoldDB" id="A0A318S2L5"/>
<protein>
    <submittedName>
        <fullName evidence="1">Glycosyltransferase involved in cell wall biosynthesis</fullName>
    </submittedName>
</protein>
<reference evidence="1 2" key="1">
    <citation type="submission" date="2018-06" db="EMBL/GenBank/DDBJ databases">
        <title>Genomic Encyclopedia of Type Strains, Phase IV (KMG-IV): sequencing the most valuable type-strain genomes for metagenomic binning, comparative biology and taxonomic classification.</title>
        <authorList>
            <person name="Goeker M."/>
        </authorList>
    </citation>
    <scope>NUCLEOTIDE SEQUENCE [LARGE SCALE GENOMIC DNA]</scope>
    <source>
        <strain evidence="1 2">DSM 18048</strain>
    </source>
</reference>
<dbReference type="GO" id="GO:0016757">
    <property type="term" value="F:glycosyltransferase activity"/>
    <property type="evidence" value="ECO:0007669"/>
    <property type="project" value="TreeGrafter"/>
</dbReference>
<dbReference type="Pfam" id="PF13692">
    <property type="entry name" value="Glyco_trans_1_4"/>
    <property type="match status" value="1"/>
</dbReference>
<name>A0A318S2L5_9DEIO</name>
<keyword evidence="2" id="KW-1185">Reference proteome</keyword>
<dbReference type="SUPFAM" id="SSF53756">
    <property type="entry name" value="UDP-Glycosyltransferase/glycogen phosphorylase"/>
    <property type="match status" value="1"/>
</dbReference>
<dbReference type="PANTHER" id="PTHR12526">
    <property type="entry name" value="GLYCOSYLTRANSFERASE"/>
    <property type="match status" value="1"/>
</dbReference>
<dbReference type="RefSeq" id="WP_110888580.1">
    <property type="nucleotide sequence ID" value="NZ_QJSX01000021.1"/>
</dbReference>
<dbReference type="Gene3D" id="3.40.50.2000">
    <property type="entry name" value="Glycogen Phosphorylase B"/>
    <property type="match status" value="2"/>
</dbReference>
<accession>A0A318S2L5</accession>
<gene>
    <name evidence="1" type="ORF">DES52_12130</name>
</gene>
<evidence type="ECO:0000313" key="1">
    <source>
        <dbReference type="EMBL" id="PYE49898.1"/>
    </source>
</evidence>
<evidence type="ECO:0000313" key="2">
    <source>
        <dbReference type="Proteomes" id="UP000248326"/>
    </source>
</evidence>
<keyword evidence="1" id="KW-0808">Transferase</keyword>
<proteinExistence type="predicted"/>
<sequence length="404" mass="45064">MHIALVTAYPPSRGSLNEYGFHLAAAFRRKREVDRLSILADEFPESENAESDPFYVRRVWRFNDPGNATRLLTELRRLKPDVVLFNLQFASFGDRRVPAALGLLAPILASRAGFPTITLLHNIFETVDLDKAGFGGNPMLNAVTRLAGRVFTRVLLGSDLVAFTLPRYVEIIRRDYGARNVFLAPHGSFETPEPPTPLPSDPVVMAFGKFGTYKRVEELVEAHRVLLTRDPRVHLVIAGSDSPNAAGYLQSVRERYADVPNITYTGYVAEEDVPRIFRDSTVVAFPYNSTTGSSGVLHQAGQFARAAVMPNIGDLRDLIEEEGYRAEFFETGDAASLAEALWRVVSDSEHARELGLANHRAASGLTLDEVTDWYVLHFQRLLAQQAARRDERAAASPRQADRRR</sequence>